<accession>A0A6L5WIJ1</accession>
<evidence type="ECO:0000313" key="2">
    <source>
        <dbReference type="Proteomes" id="UP000476338"/>
    </source>
</evidence>
<reference evidence="1 2" key="1">
    <citation type="submission" date="2019-09" db="EMBL/GenBank/DDBJ databases">
        <authorList>
            <person name="Silva M."/>
            <person name="Pereira G."/>
            <person name="Lopes-Da-Costa L."/>
            <person name="Silva E."/>
        </authorList>
    </citation>
    <scope>NUCLEOTIDE SEQUENCE [LARGE SCALE GENOMIC DNA]</scope>
    <source>
        <strain evidence="1 2">FMV-PI01</strain>
    </source>
</reference>
<dbReference type="EMBL" id="VWSJ01000024">
    <property type="protein sequence ID" value="MSN96766.1"/>
    <property type="molecule type" value="Genomic_DNA"/>
</dbReference>
<protein>
    <submittedName>
        <fullName evidence="1">Uncharacterized protein</fullName>
    </submittedName>
</protein>
<evidence type="ECO:0000313" key="1">
    <source>
        <dbReference type="EMBL" id="MSN96766.1"/>
    </source>
</evidence>
<proteinExistence type="predicted"/>
<name>A0A6L5WIJ1_9BACT</name>
<keyword evidence="2" id="KW-1185">Reference proteome</keyword>
<dbReference type="AlphaFoldDB" id="A0A6L5WIJ1"/>
<comment type="caution">
    <text evidence="1">The sequence shown here is derived from an EMBL/GenBank/DDBJ whole genome shotgun (WGS) entry which is preliminary data.</text>
</comment>
<sequence length="63" mass="7617">MADKEEKERLISWKDNQDYTYWSSSVFNDTKELFEWGKTLKLALTAKEILEYKQSFFEKNKGE</sequence>
<dbReference type="Proteomes" id="UP000476338">
    <property type="component" value="Unassembled WGS sequence"/>
</dbReference>
<reference evidence="1 2" key="2">
    <citation type="submission" date="2020-03" db="EMBL/GenBank/DDBJ databases">
        <title>Campylobacter portucalensis sp. nov., a new species of Campylobacter isolated from the reproductive tract of bulls.</title>
        <authorList>
            <person name="Silva M.F."/>
            <person name="Pereira G."/>
            <person name="Carneiro C."/>
            <person name="Hemphill A."/>
            <person name="Mateus L."/>
            <person name="Lopes-Da-Costa L."/>
            <person name="Silva E."/>
        </authorList>
    </citation>
    <scope>NUCLEOTIDE SEQUENCE [LARGE SCALE GENOMIC DNA]</scope>
    <source>
        <strain evidence="1 2">FMV-PI01</strain>
    </source>
</reference>
<gene>
    <name evidence="1" type="ORF">F1B92_06260</name>
</gene>
<organism evidence="1 2">
    <name type="scientific">Campylobacter portucalensis</name>
    <dbReference type="NCBI Taxonomy" id="2608384"/>
    <lineage>
        <taxon>Bacteria</taxon>
        <taxon>Pseudomonadati</taxon>
        <taxon>Campylobacterota</taxon>
        <taxon>Epsilonproteobacteria</taxon>
        <taxon>Campylobacterales</taxon>
        <taxon>Campylobacteraceae</taxon>
        <taxon>Campylobacter</taxon>
    </lineage>
</organism>
<dbReference type="RefSeq" id="WP_154571030.1">
    <property type="nucleotide sequence ID" value="NZ_VWSJ01000024.1"/>
</dbReference>